<reference evidence="1 2" key="1">
    <citation type="submission" date="2021-06" db="EMBL/GenBank/DDBJ databases">
        <title>Genome sequence of Babesia caballi.</title>
        <authorList>
            <person name="Yamagishi J."/>
            <person name="Kidaka T."/>
            <person name="Ochi A."/>
        </authorList>
    </citation>
    <scope>NUCLEOTIDE SEQUENCE [LARGE SCALE GENOMIC DNA]</scope>
    <source>
        <strain evidence="1">USDA-D6B2</strain>
    </source>
</reference>
<gene>
    <name evidence="1" type="ORF">BcabD6B2_36150</name>
</gene>
<accession>A0AAV4LWB7</accession>
<keyword evidence="2" id="KW-1185">Reference proteome</keyword>
<evidence type="ECO:0000313" key="1">
    <source>
        <dbReference type="EMBL" id="GIX64180.1"/>
    </source>
</evidence>
<dbReference type="RefSeq" id="XP_067716249.1">
    <property type="nucleotide sequence ID" value="XM_067860148.1"/>
</dbReference>
<evidence type="ECO:0000313" key="2">
    <source>
        <dbReference type="Proteomes" id="UP001497744"/>
    </source>
</evidence>
<dbReference type="Proteomes" id="UP001497744">
    <property type="component" value="Unassembled WGS sequence"/>
</dbReference>
<dbReference type="AlphaFoldDB" id="A0AAV4LWB7"/>
<dbReference type="AntiFam" id="ANF00072">
    <property type="entry name" value="Shadow ORF (opposite TypA)"/>
</dbReference>
<proteinExistence type="predicted"/>
<comment type="caution">
    <text evidence="1">The sequence shown here is derived from an EMBL/GenBank/DDBJ whole genome shotgun (WGS) entry which is preliminary data.</text>
</comment>
<name>A0AAV4LWB7_BABCB</name>
<dbReference type="GeneID" id="94195661"/>
<organism evidence="1 2">
    <name type="scientific">Babesia caballi</name>
    <dbReference type="NCBI Taxonomy" id="5871"/>
    <lineage>
        <taxon>Eukaryota</taxon>
        <taxon>Sar</taxon>
        <taxon>Alveolata</taxon>
        <taxon>Apicomplexa</taxon>
        <taxon>Aconoidasida</taxon>
        <taxon>Piroplasmida</taxon>
        <taxon>Babesiidae</taxon>
        <taxon>Babesia</taxon>
    </lineage>
</organism>
<sequence length="902" mass="96202">MGKHCVLKQLYQPATGQSTDMHLDERISSVMLARSKTWSQESSPYENLRRLQRVRGGLTAARRVLVEAGNLGLQTLPLPDGKHNLVQLGALLEGVAIHQLPVVKHTLREGLAGGAGTKGSGETETLRHGQVGLDLNERGASPVLLVEDVTTTLVQSAVHTSHGVLRAVDVDKEHGLLKLGLGSQLTGVEAATAGGHDLTSASVDGISVHSHIQEVEANSTHVLVTQSTLLGSPLEGRVAVVLDFVQVLNTSSHVNHEVGASGFRTEAPNLKSGVLVPLELVGEQVGPLPGVVPGSDLVLLDGLSKTLSERLGLHEQPVVLVGRLGKTGDAGLGRNSLPVRDDRVRNNKVDLRVLVPQILQTNFDVELTTTSNDVLTVLLSGANDQRVRLGQLLQTLHQLGQVLGVLGLHGDTHDGRDGILHVGNVVGSFAGGNGTTLQNVLVNTNQTASVTTRDILNLLSVTTHHKHGALDVLDEQVSLLTGHVLGTLNPDLLTSGHGTGEDTTEGVETTLVRSRYHLRDVHHKRALRVTVADSIGSLVVHGTGVQVLHTVLLGGEGRRKVADNHLKKNVASREPDLHDPLEQGLASEVTVVTLELNTNGLELGLVLLLVVVHDVGEQTANGLHDEVAEGTVGRLGSGLGEPDLATFGEEVVTPEVVHHLFLRDTELGVVDASEGLNSEGPAVKTRAEGNGTFLGVDLDVAHKLVIVGGNDDVDVLNAAKESHVNLLRSHLKLQKSPVNLVDVEHRPDTLTERLTQHSLSLHTYALNGVDNNQSTVRDTEGSRHFGRKVNVTGRIDQVDEERLHSLTVVEIMLKVHGNTRGLDGDATLLLVRAGVGETRITGVFRGDNAGLGDKRIREGTLAVVDVRNHGHIPDVLGVTHDLTDLLHREVHHLDRSCFLLCV</sequence>
<dbReference type="EMBL" id="BPLF01000003">
    <property type="protein sequence ID" value="GIX64180.1"/>
    <property type="molecule type" value="Genomic_DNA"/>
</dbReference>
<protein>
    <submittedName>
        <fullName evidence="1">Uncharacterized protein</fullName>
    </submittedName>
</protein>